<accession>K6CDW9</accession>
<dbReference type="InterPro" id="IPR010070">
    <property type="entry name" value="YjcZ-like"/>
</dbReference>
<dbReference type="NCBIfam" id="TIGR01732">
    <property type="entry name" value="tiny_TM_bacill"/>
    <property type="match status" value="1"/>
</dbReference>
<dbReference type="RefSeq" id="WP_007085176.1">
    <property type="nucleotide sequence ID" value="NZ_AJLS01000057.1"/>
</dbReference>
<reference evidence="7 8" key="1">
    <citation type="journal article" date="2012" name="Front. Microbiol.">
        <title>Redundancy and modularity in membrane-associated dissimilatory nitrate reduction in Bacillus.</title>
        <authorList>
            <person name="Heylen K."/>
            <person name="Keltjens J."/>
        </authorList>
    </citation>
    <scope>NUCLEOTIDE SEQUENCE [LARGE SCALE GENOMIC DNA]</scope>
    <source>
        <strain evidence="8">LMG 21833T</strain>
    </source>
</reference>
<comment type="caution">
    <text evidence="7">The sequence shown here is derived from an EMBL/GenBank/DDBJ whole genome shotgun (WGS) entry which is preliminary data.</text>
</comment>
<proteinExistence type="inferred from homology"/>
<evidence type="ECO:0000256" key="2">
    <source>
        <dbReference type="ARBA" id="ARBA00010221"/>
    </source>
</evidence>
<evidence type="ECO:0000256" key="3">
    <source>
        <dbReference type="ARBA" id="ARBA00022692"/>
    </source>
</evidence>
<comment type="subcellular location">
    <subcellularLocation>
        <location evidence="1">Membrane</location>
        <topology evidence="1">Single-pass membrane protein</topology>
    </subcellularLocation>
</comment>
<evidence type="ECO:0000256" key="6">
    <source>
        <dbReference type="SAM" id="Phobius"/>
    </source>
</evidence>
<dbReference type="Pfam" id="PF09680">
    <property type="entry name" value="YjcZ_2"/>
    <property type="match status" value="1"/>
</dbReference>
<evidence type="ECO:0008006" key="9">
    <source>
        <dbReference type="Google" id="ProtNLM"/>
    </source>
</evidence>
<evidence type="ECO:0000256" key="4">
    <source>
        <dbReference type="ARBA" id="ARBA00022989"/>
    </source>
</evidence>
<dbReference type="GO" id="GO:0016020">
    <property type="term" value="C:membrane"/>
    <property type="evidence" value="ECO:0007669"/>
    <property type="project" value="UniProtKB-SubCell"/>
</dbReference>
<evidence type="ECO:0000256" key="5">
    <source>
        <dbReference type="ARBA" id="ARBA00023136"/>
    </source>
</evidence>
<keyword evidence="3 6" id="KW-0812">Transmembrane</keyword>
<evidence type="ECO:0000313" key="8">
    <source>
        <dbReference type="Proteomes" id="UP000006316"/>
    </source>
</evidence>
<organism evidence="7 8">
    <name type="scientific">Neobacillus bataviensis LMG 21833</name>
    <dbReference type="NCBI Taxonomy" id="1117379"/>
    <lineage>
        <taxon>Bacteria</taxon>
        <taxon>Bacillati</taxon>
        <taxon>Bacillota</taxon>
        <taxon>Bacilli</taxon>
        <taxon>Bacillales</taxon>
        <taxon>Bacillaceae</taxon>
        <taxon>Neobacillus</taxon>
    </lineage>
</organism>
<protein>
    <recommendedName>
        <fullName evidence="9">YjcZ family sporulation protein</fullName>
    </recommendedName>
</protein>
<name>K6CDW9_9BACI</name>
<evidence type="ECO:0000313" key="7">
    <source>
        <dbReference type="EMBL" id="EKN69345.1"/>
    </source>
</evidence>
<evidence type="ECO:0000256" key="1">
    <source>
        <dbReference type="ARBA" id="ARBA00004167"/>
    </source>
</evidence>
<keyword evidence="4 6" id="KW-1133">Transmembrane helix</keyword>
<dbReference type="Proteomes" id="UP000006316">
    <property type="component" value="Unassembled WGS sequence"/>
</dbReference>
<dbReference type="AlphaFoldDB" id="K6CDW9"/>
<keyword evidence="5 6" id="KW-0472">Membrane</keyword>
<dbReference type="EMBL" id="AJLS01000057">
    <property type="protein sequence ID" value="EKN69345.1"/>
    <property type="molecule type" value="Genomic_DNA"/>
</dbReference>
<keyword evidence="8" id="KW-1185">Reference proteome</keyword>
<dbReference type="PATRIC" id="fig|1117379.3.peg.2250"/>
<feature type="transmembrane region" description="Helical" evidence="6">
    <location>
        <begin position="12"/>
        <end position="33"/>
    </location>
</feature>
<sequence>MEEFRHEHRERNPFALIVVLFILLIIVGASFMMSGY</sequence>
<comment type="similarity">
    <text evidence="2">Belongs to the SscA family.</text>
</comment>
<gene>
    <name evidence="7" type="ORF">BABA_10796</name>
</gene>